<dbReference type="AlphaFoldDB" id="A0A1B9H360"/>
<feature type="compositionally biased region" description="Basic and acidic residues" evidence="1">
    <location>
        <begin position="177"/>
        <end position="203"/>
    </location>
</feature>
<reference evidence="2 3" key="1">
    <citation type="submission" date="2013-07" db="EMBL/GenBank/DDBJ databases">
        <title>The Genome Sequence of Cryptococcus heveanensis BCC8398.</title>
        <authorList>
            <consortium name="The Broad Institute Genome Sequencing Platform"/>
            <person name="Cuomo C."/>
            <person name="Litvintseva A."/>
            <person name="Chen Y."/>
            <person name="Heitman J."/>
            <person name="Sun S."/>
            <person name="Springer D."/>
            <person name="Dromer F."/>
            <person name="Young S.K."/>
            <person name="Zeng Q."/>
            <person name="Gargeya S."/>
            <person name="Fitzgerald M."/>
            <person name="Abouelleil A."/>
            <person name="Alvarado L."/>
            <person name="Berlin A.M."/>
            <person name="Chapman S.B."/>
            <person name="Dewar J."/>
            <person name="Goldberg J."/>
            <person name="Griggs A."/>
            <person name="Gujja S."/>
            <person name="Hansen M."/>
            <person name="Howarth C."/>
            <person name="Imamovic A."/>
            <person name="Larimer J."/>
            <person name="McCowan C."/>
            <person name="Murphy C."/>
            <person name="Pearson M."/>
            <person name="Priest M."/>
            <person name="Roberts A."/>
            <person name="Saif S."/>
            <person name="Shea T."/>
            <person name="Sykes S."/>
            <person name="Wortman J."/>
            <person name="Nusbaum C."/>
            <person name="Birren B."/>
        </authorList>
    </citation>
    <scope>NUCLEOTIDE SEQUENCE [LARGE SCALE GENOMIC DNA]</scope>
    <source>
        <strain evidence="2 3">BCC8398</strain>
    </source>
</reference>
<sequence length="258" mass="28943">MAVQKTIPGTDLTLDRVFPLGHSFSREYKYSELITAFDPLKKKRASGTAEELREEVEGGHICIVRSNPRKRQLFADGEATRALRDQEAEEQEGRDGLRESTFSALGVAQVDRAHTPNFDNSSLQLQRAFADHIKDAFSVKEERDQLRTESKRDKDAIVKLKSEVELAELQNRNLRSELKKARADGEALEEENRKLTSRPDNRDASLSTTPVSDPDPMLAIAFENIKRKETATAKKDAEIERMEAMIDQALIASGGAMT</sequence>
<name>A0A1B9H360_9TREE</name>
<organism evidence="2 3">
    <name type="scientific">Kwoniella heveanensis BCC8398</name>
    <dbReference type="NCBI Taxonomy" id="1296120"/>
    <lineage>
        <taxon>Eukaryota</taxon>
        <taxon>Fungi</taxon>
        <taxon>Dikarya</taxon>
        <taxon>Basidiomycota</taxon>
        <taxon>Agaricomycotina</taxon>
        <taxon>Tremellomycetes</taxon>
        <taxon>Tremellales</taxon>
        <taxon>Cryptococcaceae</taxon>
        <taxon>Kwoniella</taxon>
    </lineage>
</organism>
<evidence type="ECO:0000313" key="2">
    <source>
        <dbReference type="EMBL" id="OCF37697.1"/>
    </source>
</evidence>
<protein>
    <submittedName>
        <fullName evidence="2">Uncharacterized protein</fullName>
    </submittedName>
</protein>
<evidence type="ECO:0000313" key="3">
    <source>
        <dbReference type="Proteomes" id="UP000092666"/>
    </source>
</evidence>
<accession>A0A1B9H360</accession>
<dbReference type="Proteomes" id="UP000092666">
    <property type="component" value="Unassembled WGS sequence"/>
</dbReference>
<dbReference type="EMBL" id="KV700122">
    <property type="protein sequence ID" value="OCF37697.1"/>
    <property type="molecule type" value="Genomic_DNA"/>
</dbReference>
<keyword evidence="3" id="KW-1185">Reference proteome</keyword>
<feature type="region of interest" description="Disordered" evidence="1">
    <location>
        <begin position="177"/>
        <end position="217"/>
    </location>
</feature>
<evidence type="ECO:0000256" key="1">
    <source>
        <dbReference type="SAM" id="MobiDB-lite"/>
    </source>
</evidence>
<proteinExistence type="predicted"/>
<gene>
    <name evidence="2" type="ORF">I316_00824</name>
</gene>
<reference evidence="3" key="2">
    <citation type="submission" date="2013-12" db="EMBL/GenBank/DDBJ databases">
        <title>Evolution of pathogenesis and genome organization in the Tremellales.</title>
        <authorList>
            <person name="Cuomo C."/>
            <person name="Litvintseva A."/>
            <person name="Heitman J."/>
            <person name="Chen Y."/>
            <person name="Sun S."/>
            <person name="Springer D."/>
            <person name="Dromer F."/>
            <person name="Young S."/>
            <person name="Zeng Q."/>
            <person name="Chapman S."/>
            <person name="Gujja S."/>
            <person name="Saif S."/>
            <person name="Birren B."/>
        </authorList>
    </citation>
    <scope>NUCLEOTIDE SEQUENCE [LARGE SCALE GENOMIC DNA]</scope>
    <source>
        <strain evidence="3">BCC8398</strain>
    </source>
</reference>